<dbReference type="AlphaFoldDB" id="A0A7J7NJB9"/>
<accession>A0A7J7NJB9</accession>
<evidence type="ECO:0000313" key="3">
    <source>
        <dbReference type="Proteomes" id="UP000541444"/>
    </source>
</evidence>
<dbReference type="OrthoDB" id="2018540at2759"/>
<protein>
    <submittedName>
        <fullName evidence="2">Uncharacterized protein</fullName>
    </submittedName>
</protein>
<name>A0A7J7NJB9_9MAGN</name>
<dbReference type="Proteomes" id="UP000541444">
    <property type="component" value="Unassembled WGS sequence"/>
</dbReference>
<gene>
    <name evidence="1" type="ORF">GIB67_014505</name>
    <name evidence="2" type="ORF">GIB67_043128</name>
</gene>
<proteinExistence type="predicted"/>
<evidence type="ECO:0000313" key="1">
    <source>
        <dbReference type="EMBL" id="KAF6166831.1"/>
    </source>
</evidence>
<reference evidence="2 3" key="1">
    <citation type="journal article" date="2020" name="IScience">
        <title>Genome Sequencing of the Endangered Kingdonia uniflora (Circaeasteraceae, Ranunculales) Reveals Potential Mechanisms of Evolutionary Specialization.</title>
        <authorList>
            <person name="Sun Y."/>
            <person name="Deng T."/>
            <person name="Zhang A."/>
            <person name="Moore M.J."/>
            <person name="Landis J.B."/>
            <person name="Lin N."/>
            <person name="Zhang H."/>
            <person name="Zhang X."/>
            <person name="Huang J."/>
            <person name="Zhang X."/>
            <person name="Sun H."/>
            <person name="Wang H."/>
        </authorList>
    </citation>
    <scope>NUCLEOTIDE SEQUENCE [LARGE SCALE GENOMIC DNA]</scope>
    <source>
        <strain evidence="2">TB1705</strain>
        <tissue evidence="2">Leaf</tissue>
    </source>
</reference>
<organism evidence="2 3">
    <name type="scientific">Kingdonia uniflora</name>
    <dbReference type="NCBI Taxonomy" id="39325"/>
    <lineage>
        <taxon>Eukaryota</taxon>
        <taxon>Viridiplantae</taxon>
        <taxon>Streptophyta</taxon>
        <taxon>Embryophyta</taxon>
        <taxon>Tracheophyta</taxon>
        <taxon>Spermatophyta</taxon>
        <taxon>Magnoliopsida</taxon>
        <taxon>Ranunculales</taxon>
        <taxon>Circaeasteraceae</taxon>
        <taxon>Kingdonia</taxon>
    </lineage>
</organism>
<dbReference type="Pfam" id="PF15011">
    <property type="entry name" value="CA109-like"/>
    <property type="match status" value="1"/>
</dbReference>
<dbReference type="InterPro" id="IPR038985">
    <property type="entry name" value="OPRN-like"/>
</dbReference>
<comment type="caution">
    <text evidence="2">The sequence shown here is derived from an EMBL/GenBank/DDBJ whole genome shotgun (WGS) entry which is preliminary data.</text>
</comment>
<evidence type="ECO:0000313" key="2">
    <source>
        <dbReference type="EMBL" id="KAF6167267.1"/>
    </source>
</evidence>
<dbReference type="EMBL" id="JACGCM010000776">
    <property type="protein sequence ID" value="KAF6166831.1"/>
    <property type="molecule type" value="Genomic_DNA"/>
</dbReference>
<keyword evidence="3" id="KW-1185">Reference proteome</keyword>
<dbReference type="EMBL" id="JACGCM010000760">
    <property type="protein sequence ID" value="KAF6167267.1"/>
    <property type="molecule type" value="Genomic_DNA"/>
</dbReference>
<dbReference type="PANTHER" id="PTHR37904:SF2">
    <property type="entry name" value="OS10G0566900 PROTEIN"/>
    <property type="match status" value="1"/>
</dbReference>
<dbReference type="InterPro" id="IPR029159">
    <property type="entry name" value="CA109-like"/>
</dbReference>
<dbReference type="PANTHER" id="PTHR37904">
    <property type="entry name" value="OS10G0566900 PROTEIN"/>
    <property type="match status" value="1"/>
</dbReference>
<sequence>MEMLVKKYQQKYKKVGGEMDQWDQLQSRLIDQYRSACVIMKRLPLLQKNRKYGVLNCVDGIKEAVPENQMISLEKVFHSIRVTMEEFRSIVVSLEKILRDGRQLVEGGGTPLTKNQMQMQVGILPRIDQCVEGLQLLHEMHRDEYCLKMSIVSKLMEMKPLTLTATDMDALGRLLVDQPNIPKEEGTR</sequence>